<dbReference type="NCBIfam" id="TIGR00071">
    <property type="entry name" value="hisT_truA"/>
    <property type="match status" value="1"/>
</dbReference>
<comment type="catalytic activity">
    <reaction evidence="4 5">
        <text>uridine(38/39/40) in tRNA = pseudouridine(38/39/40) in tRNA</text>
        <dbReference type="Rhea" id="RHEA:22376"/>
        <dbReference type="Rhea" id="RHEA-COMP:10085"/>
        <dbReference type="Rhea" id="RHEA-COMP:10087"/>
        <dbReference type="ChEBI" id="CHEBI:65314"/>
        <dbReference type="ChEBI" id="CHEBI:65315"/>
        <dbReference type="EC" id="5.4.99.12"/>
    </reaction>
</comment>
<dbReference type="RefSeq" id="WP_188775008.1">
    <property type="nucleotide sequence ID" value="NZ_BMMB01000003.1"/>
</dbReference>
<dbReference type="PIRSF" id="PIRSF001430">
    <property type="entry name" value="tRNA_psdUrid_synth"/>
    <property type="match status" value="1"/>
</dbReference>
<proteinExistence type="inferred from homology"/>
<dbReference type="SUPFAM" id="SSF55120">
    <property type="entry name" value="Pseudouridine synthase"/>
    <property type="match status" value="1"/>
</dbReference>
<gene>
    <name evidence="4" type="primary">truA</name>
    <name evidence="7" type="ORF">JOC58_004099</name>
</gene>
<evidence type="ECO:0000313" key="7">
    <source>
        <dbReference type="EMBL" id="MDR6246180.1"/>
    </source>
</evidence>
<evidence type="ECO:0000313" key="8">
    <source>
        <dbReference type="Proteomes" id="UP001185028"/>
    </source>
</evidence>
<evidence type="ECO:0000256" key="1">
    <source>
        <dbReference type="ARBA" id="ARBA00009375"/>
    </source>
</evidence>
<sequence>MNNYKLTIQYDGNRYKGWQRLGDSDSTIQGKIEKAISVLIGEQIEIIGSSRTDAGVHALQQVANFKTVQELTTERIMSFLNHYLPPDISVIQVEQVDERFHARFHATEKTYLYKIWNREYSQPFLRKYSMHVVKPLDIEKMKQAAAHFIGEHDFTAYANAKSKKKDSVRTIHQLELSEQDGMIELRVTGNGFLYNMVRKMVGTLIAVGLGEKQPNDVPGFIQSKDRSQTGGMADAEGLYLEQIRFKNEQTE</sequence>
<evidence type="ECO:0000256" key="3">
    <source>
        <dbReference type="ARBA" id="ARBA00023235"/>
    </source>
</evidence>
<dbReference type="InterPro" id="IPR020103">
    <property type="entry name" value="PsdUridine_synth_cat_dom_sf"/>
</dbReference>
<reference evidence="7 8" key="1">
    <citation type="submission" date="2023-07" db="EMBL/GenBank/DDBJ databases">
        <title>Genomic Encyclopedia of Type Strains, Phase IV (KMG-IV): sequencing the most valuable type-strain genomes for metagenomic binning, comparative biology and taxonomic classification.</title>
        <authorList>
            <person name="Goeker M."/>
        </authorList>
    </citation>
    <scope>NUCLEOTIDE SEQUENCE [LARGE SCALE GENOMIC DNA]</scope>
    <source>
        <strain evidence="7 8">DSM 22170</strain>
    </source>
</reference>
<dbReference type="Proteomes" id="UP001185028">
    <property type="component" value="Unassembled WGS sequence"/>
</dbReference>
<dbReference type="GO" id="GO:0160147">
    <property type="term" value="F:tRNA pseudouridine(38-40) synthase activity"/>
    <property type="evidence" value="ECO:0007669"/>
    <property type="project" value="UniProtKB-EC"/>
</dbReference>
<evidence type="ECO:0000256" key="2">
    <source>
        <dbReference type="ARBA" id="ARBA00022694"/>
    </source>
</evidence>
<feature type="domain" description="Pseudouridine synthase I TruA alpha/beta" evidence="6">
    <location>
        <begin position="8"/>
        <end position="104"/>
    </location>
</feature>
<comment type="similarity">
    <text evidence="1 4 5">Belongs to the tRNA pseudouridine synthase TruA family.</text>
</comment>
<keyword evidence="2 4" id="KW-0819">tRNA processing</keyword>
<comment type="caution">
    <text evidence="7">The sequence shown here is derived from an EMBL/GenBank/DDBJ whole genome shotgun (WGS) entry which is preliminary data.</text>
</comment>
<dbReference type="Gene3D" id="3.30.70.660">
    <property type="entry name" value="Pseudouridine synthase I, catalytic domain, C-terminal subdomain"/>
    <property type="match status" value="1"/>
</dbReference>
<dbReference type="EC" id="5.4.99.12" evidence="4"/>
<evidence type="ECO:0000259" key="6">
    <source>
        <dbReference type="Pfam" id="PF01416"/>
    </source>
</evidence>
<comment type="subunit">
    <text evidence="4">Homodimer.</text>
</comment>
<protein>
    <recommendedName>
        <fullName evidence="4">tRNA pseudouridine synthase A</fullName>
        <ecNumber evidence="4">5.4.99.12</ecNumber>
    </recommendedName>
    <alternativeName>
        <fullName evidence="4">tRNA pseudouridine(38-40) synthase</fullName>
    </alternativeName>
    <alternativeName>
        <fullName evidence="4">tRNA pseudouridylate synthase I</fullName>
    </alternativeName>
    <alternativeName>
        <fullName evidence="4">tRNA-uridine isomerase I</fullName>
    </alternativeName>
</protein>
<dbReference type="EMBL" id="JAVDQH010000023">
    <property type="protein sequence ID" value="MDR6246180.1"/>
    <property type="molecule type" value="Genomic_DNA"/>
</dbReference>
<name>A0ABU1J3U7_9BACL</name>
<dbReference type="PANTHER" id="PTHR11142">
    <property type="entry name" value="PSEUDOURIDYLATE SYNTHASE"/>
    <property type="match status" value="1"/>
</dbReference>
<organism evidence="7 8">
    <name type="scientific">Paenibacillus hunanensis</name>
    <dbReference type="NCBI Taxonomy" id="539262"/>
    <lineage>
        <taxon>Bacteria</taxon>
        <taxon>Bacillati</taxon>
        <taxon>Bacillota</taxon>
        <taxon>Bacilli</taxon>
        <taxon>Bacillales</taxon>
        <taxon>Paenibacillaceae</taxon>
        <taxon>Paenibacillus</taxon>
    </lineage>
</organism>
<feature type="binding site" evidence="4">
    <location>
        <position position="111"/>
    </location>
    <ligand>
        <name>substrate</name>
    </ligand>
</feature>
<keyword evidence="3 4" id="KW-0413">Isomerase</keyword>
<dbReference type="PANTHER" id="PTHR11142:SF22">
    <property type="entry name" value="TRNA PSEUDOURIDINE SYNTHASE A 2"/>
    <property type="match status" value="1"/>
</dbReference>
<keyword evidence="8" id="KW-1185">Reference proteome</keyword>
<dbReference type="InterPro" id="IPR020097">
    <property type="entry name" value="PsdUridine_synth_TruA_a/b_dom"/>
</dbReference>
<feature type="domain" description="Pseudouridine synthase I TruA alpha/beta" evidence="6">
    <location>
        <begin position="144"/>
        <end position="245"/>
    </location>
</feature>
<accession>A0ABU1J3U7</accession>
<dbReference type="Gene3D" id="3.30.70.580">
    <property type="entry name" value="Pseudouridine synthase I, catalytic domain, N-terminal subdomain"/>
    <property type="match status" value="1"/>
</dbReference>
<dbReference type="CDD" id="cd02570">
    <property type="entry name" value="PseudoU_synth_EcTruA"/>
    <property type="match status" value="1"/>
</dbReference>
<dbReference type="HAMAP" id="MF_00171">
    <property type="entry name" value="TruA"/>
    <property type="match status" value="1"/>
</dbReference>
<comment type="function">
    <text evidence="4">Formation of pseudouridine at positions 38, 39 and 40 in the anticodon stem and loop of transfer RNAs.</text>
</comment>
<comment type="caution">
    <text evidence="4">Lacks conserved residue(s) required for the propagation of feature annotation.</text>
</comment>
<dbReference type="Pfam" id="PF01416">
    <property type="entry name" value="PseudoU_synth_1"/>
    <property type="match status" value="2"/>
</dbReference>
<dbReference type="InterPro" id="IPR001406">
    <property type="entry name" value="PsdUridine_synth_TruA"/>
</dbReference>
<evidence type="ECO:0000256" key="4">
    <source>
        <dbReference type="HAMAP-Rule" id="MF_00171"/>
    </source>
</evidence>
<dbReference type="InterPro" id="IPR020095">
    <property type="entry name" value="PsdUridine_synth_TruA_C"/>
</dbReference>
<feature type="active site" description="Nucleophile" evidence="4">
    <location>
        <position position="53"/>
    </location>
</feature>
<dbReference type="InterPro" id="IPR020094">
    <property type="entry name" value="TruA/RsuA/RluB/E/F_N"/>
</dbReference>
<evidence type="ECO:0000256" key="5">
    <source>
        <dbReference type="RuleBase" id="RU003792"/>
    </source>
</evidence>